<dbReference type="InterPro" id="IPR036444">
    <property type="entry name" value="PLipase_A2_dom_sf"/>
</dbReference>
<name>A0A1Y1YLU5_9FUNG</name>
<evidence type="ECO:0000313" key="3">
    <source>
        <dbReference type="Proteomes" id="UP000193920"/>
    </source>
</evidence>
<dbReference type="SUPFAM" id="SSF48619">
    <property type="entry name" value="Phospholipase A2, PLA2"/>
    <property type="match status" value="1"/>
</dbReference>
<keyword evidence="1" id="KW-0732">Signal</keyword>
<protein>
    <submittedName>
        <fullName evidence="2">Uncharacterized protein</fullName>
    </submittedName>
</protein>
<organism evidence="2 3">
    <name type="scientific">Neocallimastix californiae</name>
    <dbReference type="NCBI Taxonomy" id="1754190"/>
    <lineage>
        <taxon>Eukaryota</taxon>
        <taxon>Fungi</taxon>
        <taxon>Fungi incertae sedis</taxon>
        <taxon>Chytridiomycota</taxon>
        <taxon>Chytridiomycota incertae sedis</taxon>
        <taxon>Neocallimastigomycetes</taxon>
        <taxon>Neocallimastigales</taxon>
        <taxon>Neocallimastigaceae</taxon>
        <taxon>Neocallimastix</taxon>
    </lineage>
</organism>
<comment type="caution">
    <text evidence="2">The sequence shown here is derived from an EMBL/GenBank/DDBJ whole genome shotgun (WGS) entry which is preliminary data.</text>
</comment>
<dbReference type="InterPro" id="IPR036779">
    <property type="entry name" value="LysM_dom_sf"/>
</dbReference>
<evidence type="ECO:0000256" key="1">
    <source>
        <dbReference type="SAM" id="SignalP"/>
    </source>
</evidence>
<dbReference type="Proteomes" id="UP000193920">
    <property type="component" value="Unassembled WGS sequence"/>
</dbReference>
<dbReference type="AlphaFoldDB" id="A0A1Y1YLU5"/>
<proteinExistence type="predicted"/>
<gene>
    <name evidence="2" type="ORF">LY90DRAFT_519957</name>
</gene>
<dbReference type="Gene3D" id="3.10.350.10">
    <property type="entry name" value="LysM domain"/>
    <property type="match status" value="1"/>
</dbReference>
<feature type="chain" id="PRO_5012192239" evidence="1">
    <location>
        <begin position="17"/>
        <end position="318"/>
    </location>
</feature>
<dbReference type="GO" id="GO:0006644">
    <property type="term" value="P:phospholipid metabolic process"/>
    <property type="evidence" value="ECO:0007669"/>
    <property type="project" value="InterPro"/>
</dbReference>
<feature type="signal peptide" evidence="1">
    <location>
        <begin position="1"/>
        <end position="16"/>
    </location>
</feature>
<dbReference type="GO" id="GO:0050482">
    <property type="term" value="P:arachidonate secretion"/>
    <property type="evidence" value="ECO:0007669"/>
    <property type="project" value="InterPro"/>
</dbReference>
<keyword evidence="3" id="KW-1185">Reference proteome</keyword>
<dbReference type="GO" id="GO:0004623">
    <property type="term" value="F:phospholipase A2 activity"/>
    <property type="evidence" value="ECO:0007669"/>
    <property type="project" value="InterPro"/>
</dbReference>
<accession>A0A1Y1YLU5</accession>
<reference evidence="2 3" key="1">
    <citation type="submission" date="2016-08" db="EMBL/GenBank/DDBJ databases">
        <title>A Parts List for Fungal Cellulosomes Revealed by Comparative Genomics.</title>
        <authorList>
            <consortium name="DOE Joint Genome Institute"/>
            <person name="Haitjema C.H."/>
            <person name="Gilmore S.P."/>
            <person name="Henske J.K."/>
            <person name="Solomon K.V."/>
            <person name="De Groot R."/>
            <person name="Kuo A."/>
            <person name="Mondo S.J."/>
            <person name="Salamov A.A."/>
            <person name="Labutti K."/>
            <person name="Zhao Z."/>
            <person name="Chiniquy J."/>
            <person name="Barry K."/>
            <person name="Brewer H.M."/>
            <person name="Purvine S.O."/>
            <person name="Wright A.T."/>
            <person name="Boxma B."/>
            <person name="Van Alen T."/>
            <person name="Hackstein J.H."/>
            <person name="Baker S.E."/>
            <person name="Grigoriev I.V."/>
            <person name="O'Malley M.A."/>
        </authorList>
    </citation>
    <scope>NUCLEOTIDE SEQUENCE [LARGE SCALE GENOMIC DNA]</scope>
    <source>
        <strain evidence="2 3">G1</strain>
    </source>
</reference>
<evidence type="ECO:0000313" key="2">
    <source>
        <dbReference type="EMBL" id="ORX98736.1"/>
    </source>
</evidence>
<dbReference type="EMBL" id="MCOG01000560">
    <property type="protein sequence ID" value="ORX98736.1"/>
    <property type="molecule type" value="Genomic_DNA"/>
</dbReference>
<sequence length="318" mass="37530">MLLTLIYLIFINIIGAKNIEPICKKHYTVDSERSCFEITNNAGIENLKFFNLNPSIDCTILVNSTLNDIFNFYGKKSYSKFNKIYELVDSLIVNENEKFNYNQCANNCENGQSYYEKILNDHNNPYNFKTIKEINTYYGLTTDTLIKDPYHSYINFCKSVQLLERKEVENDKKNEYNQEKENNSTIQEVNIDKRGGIRKSAISSNYQEPYLQYLRSHYGPDKTTVLYNEYQVITRVKQEYRRDESLTFEDGVNHPFLYRVYQLTDGCSHNFLRVNEKEVRNVVDAACNRHDVCYFRENSKDRCDDLLLNGFHKTNDNI</sequence>